<geneLocation type="mitochondrion" evidence="1"/>
<reference evidence="1" key="1">
    <citation type="submission" date="2019-03" db="EMBL/GenBank/DDBJ databases">
        <title>Largest Complete Mitochondrial Genome of a Gymnosperm, Sitka Spruce (Picea sitchensis), Indicates Complex Physical Structure.</title>
        <authorList>
            <person name="Jackman S.D."/>
            <person name="Coombe L."/>
            <person name="Warren R."/>
            <person name="Kirk H."/>
            <person name="Trinh E."/>
            <person name="McLeod T."/>
            <person name="Pleasance S."/>
            <person name="Pandoh P."/>
            <person name="Zhao Y."/>
            <person name="Coope R."/>
            <person name="Bousquet J."/>
            <person name="Bohlmann J.C."/>
            <person name="Jones S.J.M."/>
            <person name="Birol I."/>
        </authorList>
    </citation>
    <scope>NUCLEOTIDE SEQUENCE</scope>
    <source>
        <strain evidence="1">Q903</strain>
    </source>
</reference>
<protein>
    <submittedName>
        <fullName evidence="1">Uncharacterized protein</fullName>
    </submittedName>
</protein>
<name>A0A6B9XSC7_PICSI</name>
<sequence>MRAGRHILAMQAGYLHSEIFFGRVKSARSTQQEIILLYPPQPLRLLPEARTYSAHSLHPLSRVR</sequence>
<evidence type="ECO:0000313" key="1">
    <source>
        <dbReference type="EMBL" id="QHR92852.1"/>
    </source>
</evidence>
<dbReference type="EMBL" id="MK697706">
    <property type="protein sequence ID" value="QHR92852.1"/>
    <property type="molecule type" value="Genomic_DNA"/>
</dbReference>
<dbReference type="AlphaFoldDB" id="A0A6B9XSC7"/>
<gene>
    <name evidence="1" type="primary">orf06954</name>
    <name evidence="1" type="ORF">Q903MT_gene6900</name>
</gene>
<accession>A0A6B9XSC7</accession>
<proteinExistence type="predicted"/>
<keyword evidence="1" id="KW-0496">Mitochondrion</keyword>
<organism evidence="1">
    <name type="scientific">Picea sitchensis</name>
    <name type="common">Sitka spruce</name>
    <name type="synonym">Pinus sitchensis</name>
    <dbReference type="NCBI Taxonomy" id="3332"/>
    <lineage>
        <taxon>Eukaryota</taxon>
        <taxon>Viridiplantae</taxon>
        <taxon>Streptophyta</taxon>
        <taxon>Embryophyta</taxon>
        <taxon>Tracheophyta</taxon>
        <taxon>Spermatophyta</taxon>
        <taxon>Pinopsida</taxon>
        <taxon>Pinidae</taxon>
        <taxon>Conifers I</taxon>
        <taxon>Pinales</taxon>
        <taxon>Pinaceae</taxon>
        <taxon>Picea</taxon>
    </lineage>
</organism>